<dbReference type="GO" id="GO:0006325">
    <property type="term" value="P:chromatin organization"/>
    <property type="evidence" value="ECO:0007669"/>
    <property type="project" value="UniProtKB-KW"/>
</dbReference>
<dbReference type="PROSITE" id="PS50297">
    <property type="entry name" value="ANK_REP_REGION"/>
    <property type="match status" value="3"/>
</dbReference>
<reference evidence="18" key="2">
    <citation type="submission" date="2023-03" db="EMBL/GenBank/DDBJ databases">
        <authorList>
            <person name="Inwood S.N."/>
            <person name="Skelly J.G."/>
            <person name="Guhlin J."/>
            <person name="Harrop T.W.R."/>
            <person name="Goldson S.G."/>
            <person name="Dearden P.K."/>
        </authorList>
    </citation>
    <scope>NUCLEOTIDE SEQUENCE</scope>
    <source>
        <strain evidence="18">Lincoln</strain>
        <tissue evidence="18">Whole body</tissue>
    </source>
</reference>
<proteinExistence type="inferred from homology"/>
<dbReference type="InterPro" id="IPR032675">
    <property type="entry name" value="LRR_dom_sf"/>
</dbReference>
<dbReference type="GO" id="GO:0043596">
    <property type="term" value="C:nuclear replication fork"/>
    <property type="evidence" value="ECO:0007669"/>
    <property type="project" value="TreeGrafter"/>
</dbReference>
<keyword evidence="10" id="KW-0156">Chromatin regulator</keyword>
<dbReference type="Pfam" id="PF12796">
    <property type="entry name" value="Ank_2"/>
    <property type="match status" value="1"/>
</dbReference>
<keyword evidence="7" id="KW-0677">Repeat</keyword>
<dbReference type="PANTHER" id="PTHR46358">
    <property type="entry name" value="TONSOKU-LIKE PROTEIN"/>
    <property type="match status" value="1"/>
</dbReference>
<reference evidence="18" key="1">
    <citation type="journal article" date="2023" name="bioRxiv">
        <title>Scaffold-level genome assemblies of two parasitoid biocontrol wasps reveal the parthenogenesis mechanism and an associated novel virus.</title>
        <authorList>
            <person name="Inwood S."/>
            <person name="Skelly J."/>
            <person name="Guhlin J."/>
            <person name="Harrop T."/>
            <person name="Goldson S."/>
            <person name="Dearden P."/>
        </authorList>
    </citation>
    <scope>NUCLEOTIDE SEQUENCE</scope>
    <source>
        <strain evidence="18">Lincoln</strain>
        <tissue evidence="18">Whole body</tissue>
    </source>
</reference>
<dbReference type="EMBL" id="JAQQBR010001834">
    <property type="protein sequence ID" value="KAK0162265.1"/>
    <property type="molecule type" value="Genomic_DNA"/>
</dbReference>
<dbReference type="SMART" id="SM00248">
    <property type="entry name" value="ANK"/>
    <property type="match status" value="3"/>
</dbReference>
<evidence type="ECO:0000256" key="9">
    <source>
        <dbReference type="ARBA" id="ARBA00022803"/>
    </source>
</evidence>
<dbReference type="Proteomes" id="UP001168972">
    <property type="component" value="Unassembled WGS sequence"/>
</dbReference>
<evidence type="ECO:0000256" key="15">
    <source>
        <dbReference type="PROSITE-ProRule" id="PRU00339"/>
    </source>
</evidence>
<feature type="coiled-coil region" evidence="16">
    <location>
        <begin position="440"/>
        <end position="506"/>
    </location>
</feature>
<keyword evidence="12" id="KW-0234">DNA repair</keyword>
<evidence type="ECO:0000256" key="14">
    <source>
        <dbReference type="PROSITE-ProRule" id="PRU00023"/>
    </source>
</evidence>
<name>A0AA39KHK2_MICHY</name>
<evidence type="ECO:0000256" key="8">
    <source>
        <dbReference type="ARBA" id="ARBA00022763"/>
    </source>
</evidence>
<dbReference type="InterPro" id="IPR036770">
    <property type="entry name" value="Ankyrin_rpt-contain_sf"/>
</dbReference>
<sequence length="1324" mass="150000">METEKLKKRKQRAKRDGNMRQLADIVKDLGDLYFQLGKFDDALNEYAEQLNVCEILNDKLNLAVAHRMIGEIHTNSGNYKEALSHQLKYLEGVKDLENLVEQQRAFATLGRTYFCLSETYDDSSIEKTEALAAAKKAYTKSLKLCDKLEHTNITRVEIMMMRARLLLNLGLVLDAQKAPEQAIDLIERAAELCDKHKLTQDLHRTHLALGALFERQQNYHEALRHYNLSTRVSDDALDIATGRISEVELLAKLGRWSDARKILVTMYVNKKAPSLADTVEKLLKIIATIDNGERDLIKEEDNEKKMRLYETMGDAAVTVSCYKKAVEYYEGMLFCAEKNPIIYSSKISAALVSLAQTLKDDKRFDEALIYARRELQLCTDDNREMCRSALFLADLLTCTAESTDWEIRNIYEKALSNAVQCNDISLQITVMKELHVYLSESGCLDEAEELNEKIDRLKKKIIIEDESSRESTDTTETLLDIDLDELSDVERELQSKNEKSKATRSRAASRNNKFVVKRNEKGETKLHVACINNNIREVENLLASGHPVNVRDNCGWTPLHEAANYGHLEIAKLLINAGININDPGGAQCGNITPLHDAASCGHCSMINLLIEHGADIRLKTKTGESVLDCLEGWRYRLEEQRKKESIEWTDEDEAIYKLTRDKLRMILPSKQIKTSNTNFSSNLSLVDNDDDDDNDDGNDNANYGRRKQTTILIQDDELGIKDKISAGEDYKRTIERLKGRGKNIIGSTRIKQSSANKIVAPLIDSEQQLIGDWLEDDIGVMDTSHNSRRSSADNFESSLGKRKTFCSSLSATSTPENERLIKRPKRNSDGKLPSPSPSVTLSCEELSNDNEIVELNNKFKKSQSRQTSLLQISGFSKTLMSRTPSPTIFSFSNSISNVQKRNSHGELTQFKILLDDKIINIKLKLSDDNNDLYRRLTNEIVEQFQRDTGCEPSIILSTSNGEVLLPENFLNLLYACQNDDIQLNGRLIDLKIPTISERYKIISAAYDEDVNNEDGCVIKALKACEQTEIFRLKNDDEISNITPLLKSLEYEKNLKILNLSGTSLYNHGKNLNRTLIQLSQLQELHLQGCDIDADCLLQIDNFPSPLRVLDLSYNPLGIESQSKLRELLTSLRYLNTLNLRCCELTRISSTPLSTNMNIDHLDIAWNRLDDDGIDGFLQRQLINLNLSNTNYKSFILCEPSPVAFITLETLELSGCNINDSDVLNLLTKCHNLSQIIVGDNPKISQISLEALLERKPTLTLIDTMGCSKITHSPRVDLIIDNPQSCTMKTSMKSDISNLWEKLWQGYARHYQMPFDIIVFKPIV</sequence>
<dbReference type="SUPFAM" id="SSF52047">
    <property type="entry name" value="RNI-like"/>
    <property type="match status" value="1"/>
</dbReference>
<dbReference type="InterPro" id="IPR052311">
    <property type="entry name" value="MMS22L-TONSL_complex_comp"/>
</dbReference>
<keyword evidence="5" id="KW-0158">Chromosome</keyword>
<dbReference type="Gene3D" id="1.25.40.20">
    <property type="entry name" value="Ankyrin repeat-containing domain"/>
    <property type="match status" value="1"/>
</dbReference>
<dbReference type="InterPro" id="IPR011990">
    <property type="entry name" value="TPR-like_helical_dom_sf"/>
</dbReference>
<feature type="compositionally biased region" description="Polar residues" evidence="17">
    <location>
        <begin position="807"/>
        <end position="816"/>
    </location>
</feature>
<comment type="subcellular location">
    <subcellularLocation>
        <location evidence="2">Chromosome</location>
    </subcellularLocation>
    <subcellularLocation>
        <location evidence="1">Nucleus</location>
    </subcellularLocation>
</comment>
<evidence type="ECO:0000256" key="4">
    <source>
        <dbReference type="ARBA" id="ARBA00017829"/>
    </source>
</evidence>
<dbReference type="GO" id="GO:0031297">
    <property type="term" value="P:replication fork processing"/>
    <property type="evidence" value="ECO:0007669"/>
    <property type="project" value="TreeGrafter"/>
</dbReference>
<accession>A0AA39KHK2</accession>
<keyword evidence="19" id="KW-1185">Reference proteome</keyword>
<dbReference type="Gene3D" id="3.80.10.10">
    <property type="entry name" value="Ribonuclease Inhibitor"/>
    <property type="match status" value="2"/>
</dbReference>
<evidence type="ECO:0000256" key="12">
    <source>
        <dbReference type="ARBA" id="ARBA00023204"/>
    </source>
</evidence>
<dbReference type="InterPro" id="IPR019734">
    <property type="entry name" value="TPR_rpt"/>
</dbReference>
<dbReference type="PROSITE" id="PS50088">
    <property type="entry name" value="ANK_REPEAT"/>
    <property type="match status" value="3"/>
</dbReference>
<feature type="region of interest" description="Disordered" evidence="17">
    <location>
        <begin position="682"/>
        <end position="706"/>
    </location>
</feature>
<evidence type="ECO:0000313" key="19">
    <source>
        <dbReference type="Proteomes" id="UP001168972"/>
    </source>
</evidence>
<feature type="repeat" description="ANK" evidence="14">
    <location>
        <begin position="521"/>
        <end position="553"/>
    </location>
</feature>
<evidence type="ECO:0000256" key="17">
    <source>
        <dbReference type="SAM" id="MobiDB-lite"/>
    </source>
</evidence>
<evidence type="ECO:0000313" key="18">
    <source>
        <dbReference type="EMBL" id="KAK0162265.1"/>
    </source>
</evidence>
<feature type="region of interest" description="Disordered" evidence="17">
    <location>
        <begin position="807"/>
        <end position="843"/>
    </location>
</feature>
<dbReference type="Gene3D" id="1.25.40.10">
    <property type="entry name" value="Tetratricopeptide repeat domain"/>
    <property type="match status" value="2"/>
</dbReference>
<feature type="repeat" description="ANK" evidence="14">
    <location>
        <begin position="554"/>
        <end position="586"/>
    </location>
</feature>
<evidence type="ECO:0000256" key="13">
    <source>
        <dbReference type="ARBA" id="ARBA00023242"/>
    </source>
</evidence>
<dbReference type="InterPro" id="IPR001611">
    <property type="entry name" value="Leu-rich_rpt"/>
</dbReference>
<dbReference type="SUPFAM" id="SSF48452">
    <property type="entry name" value="TPR-like"/>
    <property type="match status" value="2"/>
</dbReference>
<keyword evidence="11 14" id="KW-0040">ANK repeat</keyword>
<dbReference type="Pfam" id="PF13516">
    <property type="entry name" value="LRR_6"/>
    <property type="match status" value="2"/>
</dbReference>
<evidence type="ECO:0000256" key="3">
    <source>
        <dbReference type="ARBA" id="ARBA00010999"/>
    </source>
</evidence>
<protein>
    <recommendedName>
        <fullName evidence="4">Tonsoku-like protein</fullName>
    </recommendedName>
</protein>
<keyword evidence="16" id="KW-0175">Coiled coil</keyword>
<feature type="compositionally biased region" description="Basic and acidic residues" evidence="17">
    <location>
        <begin position="817"/>
        <end position="830"/>
    </location>
</feature>
<gene>
    <name evidence="18" type="ORF">PV327_008617</name>
</gene>
<dbReference type="Pfam" id="PF13424">
    <property type="entry name" value="TPR_12"/>
    <property type="match status" value="1"/>
</dbReference>
<comment type="similarity">
    <text evidence="3">Belongs to the Tonsoku family.</text>
</comment>
<dbReference type="PROSITE" id="PS50005">
    <property type="entry name" value="TPR"/>
    <property type="match status" value="1"/>
</dbReference>
<keyword evidence="13" id="KW-0539">Nucleus</keyword>
<feature type="compositionally biased region" description="Acidic residues" evidence="17">
    <location>
        <begin position="688"/>
        <end position="699"/>
    </location>
</feature>
<evidence type="ECO:0000256" key="7">
    <source>
        <dbReference type="ARBA" id="ARBA00022737"/>
    </source>
</evidence>
<feature type="repeat" description="TPR" evidence="15">
    <location>
        <begin position="23"/>
        <end position="56"/>
    </location>
</feature>
<organism evidence="18 19">
    <name type="scientific">Microctonus hyperodae</name>
    <name type="common">Parasitoid wasp</name>
    <dbReference type="NCBI Taxonomy" id="165561"/>
    <lineage>
        <taxon>Eukaryota</taxon>
        <taxon>Metazoa</taxon>
        <taxon>Ecdysozoa</taxon>
        <taxon>Arthropoda</taxon>
        <taxon>Hexapoda</taxon>
        <taxon>Insecta</taxon>
        <taxon>Pterygota</taxon>
        <taxon>Neoptera</taxon>
        <taxon>Endopterygota</taxon>
        <taxon>Hymenoptera</taxon>
        <taxon>Apocrita</taxon>
        <taxon>Ichneumonoidea</taxon>
        <taxon>Braconidae</taxon>
        <taxon>Euphorinae</taxon>
        <taxon>Microctonus</taxon>
    </lineage>
</organism>
<dbReference type="SUPFAM" id="SSF48403">
    <property type="entry name" value="Ankyrin repeat"/>
    <property type="match status" value="1"/>
</dbReference>
<evidence type="ECO:0000256" key="6">
    <source>
        <dbReference type="ARBA" id="ARBA00022614"/>
    </source>
</evidence>
<dbReference type="InterPro" id="IPR002110">
    <property type="entry name" value="Ankyrin_rpt"/>
</dbReference>
<keyword evidence="6" id="KW-0433">Leucine-rich repeat</keyword>
<dbReference type="PANTHER" id="PTHR46358:SF1">
    <property type="entry name" value="TONSOKU-LIKE PROTEIN"/>
    <property type="match status" value="1"/>
</dbReference>
<evidence type="ECO:0000256" key="5">
    <source>
        <dbReference type="ARBA" id="ARBA00022454"/>
    </source>
</evidence>
<dbReference type="GO" id="GO:0000724">
    <property type="term" value="P:double-strand break repair via homologous recombination"/>
    <property type="evidence" value="ECO:0007669"/>
    <property type="project" value="TreeGrafter"/>
</dbReference>
<evidence type="ECO:0000256" key="10">
    <source>
        <dbReference type="ARBA" id="ARBA00022853"/>
    </source>
</evidence>
<keyword evidence="8" id="KW-0227">DNA damage</keyword>
<evidence type="ECO:0000256" key="2">
    <source>
        <dbReference type="ARBA" id="ARBA00004286"/>
    </source>
</evidence>
<feature type="repeat" description="ANK" evidence="14">
    <location>
        <begin position="590"/>
        <end position="622"/>
    </location>
</feature>
<evidence type="ECO:0000256" key="1">
    <source>
        <dbReference type="ARBA" id="ARBA00004123"/>
    </source>
</evidence>
<dbReference type="SMART" id="SM00028">
    <property type="entry name" value="TPR"/>
    <property type="match status" value="4"/>
</dbReference>
<comment type="caution">
    <text evidence="18">The sequence shown here is derived from an EMBL/GenBank/DDBJ whole genome shotgun (WGS) entry which is preliminary data.</text>
</comment>
<dbReference type="PRINTS" id="PR01415">
    <property type="entry name" value="ANKYRIN"/>
</dbReference>
<evidence type="ECO:0000256" key="11">
    <source>
        <dbReference type="ARBA" id="ARBA00023043"/>
    </source>
</evidence>
<keyword evidence="9 15" id="KW-0802">TPR repeat</keyword>
<evidence type="ECO:0000256" key="16">
    <source>
        <dbReference type="SAM" id="Coils"/>
    </source>
</evidence>